<evidence type="ECO:0000256" key="5">
    <source>
        <dbReference type="SAM" id="Phobius"/>
    </source>
</evidence>
<dbReference type="Proteomes" id="UP000002939">
    <property type="component" value="Unassembled WGS sequence"/>
</dbReference>
<dbReference type="STRING" id="626369.HMPREF0446_00858"/>
<dbReference type="GO" id="GO:0140359">
    <property type="term" value="F:ABC-type transporter activity"/>
    <property type="evidence" value="ECO:0007669"/>
    <property type="project" value="InterPro"/>
</dbReference>
<evidence type="ECO:0000259" key="6">
    <source>
        <dbReference type="Pfam" id="PF12698"/>
    </source>
</evidence>
<evidence type="ECO:0000256" key="3">
    <source>
        <dbReference type="ARBA" id="ARBA00022989"/>
    </source>
</evidence>
<evidence type="ECO:0000313" key="7">
    <source>
        <dbReference type="EMBL" id="EEW92870.1"/>
    </source>
</evidence>
<dbReference type="HOGENOM" id="CLU_059003_0_0_9"/>
<feature type="transmembrane region" description="Helical" evidence="5">
    <location>
        <begin position="224"/>
        <end position="247"/>
    </location>
</feature>
<feature type="transmembrane region" description="Helical" evidence="5">
    <location>
        <begin position="259"/>
        <end position="281"/>
    </location>
</feature>
<keyword evidence="3 5" id="KW-1133">Transmembrane helix</keyword>
<dbReference type="OrthoDB" id="1706094at2"/>
<dbReference type="PANTHER" id="PTHR43027:SF1">
    <property type="entry name" value="DOXORUBICIN RESISTANCE ABC TRANSPORTER PERMEASE PROTEIN DRRC-RELATED"/>
    <property type="match status" value="1"/>
</dbReference>
<dbReference type="GO" id="GO:0016020">
    <property type="term" value="C:membrane"/>
    <property type="evidence" value="ECO:0007669"/>
    <property type="project" value="UniProtKB-SubCell"/>
</dbReference>
<accession>D0BLK5</accession>
<reference evidence="7" key="1">
    <citation type="submission" date="2009-09" db="EMBL/GenBank/DDBJ databases">
        <authorList>
            <consortium name="The Broad Institute Genome Sequencing Platform"/>
            <person name="Ward D."/>
            <person name="Feldgarden M."/>
            <person name="Earl A."/>
            <person name="Young S.K."/>
            <person name="Zeng Q."/>
            <person name="Koehrsen M."/>
            <person name="Alvarado L."/>
            <person name="Berlin A."/>
            <person name="Bochicchio J."/>
            <person name="Borenstein D."/>
            <person name="Chapman S.B."/>
            <person name="Chen Z."/>
            <person name="Engels R."/>
            <person name="Freedman E."/>
            <person name="Gellesch M."/>
            <person name="Goldberg J."/>
            <person name="Griggs A."/>
            <person name="Gujja S."/>
            <person name="Heilman E."/>
            <person name="Heiman D."/>
            <person name="Hepburn T."/>
            <person name="Howarth C."/>
            <person name="Jen D."/>
            <person name="Larson L."/>
            <person name="Lewis B."/>
            <person name="Mehta T."/>
            <person name="Park D."/>
            <person name="Pearson M."/>
            <person name="Roberts A."/>
            <person name="Saif S."/>
            <person name="Shea T."/>
            <person name="Shenoy N."/>
            <person name="Sisk P."/>
            <person name="Stolte C."/>
            <person name="Sykes S."/>
            <person name="Thomson T."/>
            <person name="Walk T."/>
            <person name="White J."/>
            <person name="Yandava C."/>
            <person name="Sibley C.D."/>
            <person name="Field T.R."/>
            <person name="Grinwis M."/>
            <person name="Eshaghurshan C.S."/>
            <person name="Surette M.G."/>
            <person name="Haas B."/>
            <person name="Nusbaum C."/>
            <person name="Birren B."/>
        </authorList>
    </citation>
    <scope>NUCLEOTIDE SEQUENCE [LARGE SCALE GENOMIC DNA]</scope>
    <source>
        <strain evidence="7">ATCC 700633</strain>
    </source>
</reference>
<dbReference type="InterPro" id="IPR052902">
    <property type="entry name" value="ABC-2_transporter"/>
</dbReference>
<evidence type="ECO:0000256" key="1">
    <source>
        <dbReference type="ARBA" id="ARBA00004141"/>
    </source>
</evidence>
<keyword evidence="8" id="KW-1185">Reference proteome</keyword>
<feature type="transmembrane region" description="Helical" evidence="5">
    <location>
        <begin position="20"/>
        <end position="40"/>
    </location>
</feature>
<reference evidence="7" key="2">
    <citation type="submission" date="2011-10" db="EMBL/GenBank/DDBJ databases">
        <title>The Genome Sequence of Granulicatella elegans ATCC 700633.</title>
        <authorList>
            <consortium name="The Broad Institute Genome Sequencing Platform"/>
            <consortium name="The Broad Institute Genome Sequencing Center for Infectious Disease"/>
            <person name="Earl A."/>
            <person name="Ward D."/>
            <person name="Feldgarden M."/>
            <person name="Gevers D."/>
            <person name="Sibley C.D."/>
            <person name="Field T.R."/>
            <person name="Grinwis M."/>
            <person name="Eshaghurshan C.S."/>
            <person name="Surette M.G."/>
            <person name="Young S.K."/>
            <person name="Zeng Q."/>
            <person name="Gargeya S."/>
            <person name="Fitzgerald M."/>
            <person name="Haas B."/>
            <person name="Abouelleil A."/>
            <person name="Alvarado L."/>
            <person name="Arachchi H.M."/>
            <person name="Berlin A."/>
            <person name="Brown A."/>
            <person name="Chapman S.B."/>
            <person name="Chen Z."/>
            <person name="Dunbar C."/>
            <person name="Freedman E."/>
            <person name="Gearin G."/>
            <person name="Goldberg J."/>
            <person name="Griggs A."/>
            <person name="Gujja S."/>
            <person name="Heiman D."/>
            <person name="Howarth C."/>
            <person name="Larson L."/>
            <person name="Lui A."/>
            <person name="MacDonald P.J.P."/>
            <person name="Montmayeur A."/>
            <person name="Murphy C."/>
            <person name="Neiman D."/>
            <person name="Pearson M."/>
            <person name="Priest M."/>
            <person name="Roberts A."/>
            <person name="Saif S."/>
            <person name="Shea T."/>
            <person name="Shenoy N."/>
            <person name="Sisk P."/>
            <person name="Stolte C."/>
            <person name="Sykes S."/>
            <person name="Wortman J."/>
            <person name="Nusbaum C."/>
            <person name="Birren B."/>
        </authorList>
    </citation>
    <scope>NUCLEOTIDE SEQUENCE [LARGE SCALE GENOMIC DNA]</scope>
    <source>
        <strain evidence="7">ATCC 700633</strain>
    </source>
</reference>
<dbReference type="eggNOG" id="COG1668">
    <property type="taxonomic scope" value="Bacteria"/>
</dbReference>
<dbReference type="RefSeq" id="WP_006703131.1">
    <property type="nucleotide sequence ID" value="NZ_KI391971.1"/>
</dbReference>
<dbReference type="AlphaFoldDB" id="D0BLK5"/>
<dbReference type="PANTHER" id="PTHR43027">
    <property type="entry name" value="DOXORUBICIN RESISTANCE ABC TRANSPORTER PERMEASE PROTEIN DRRC-RELATED"/>
    <property type="match status" value="1"/>
</dbReference>
<dbReference type="EMBL" id="ACRF02000016">
    <property type="protein sequence ID" value="EEW92870.1"/>
    <property type="molecule type" value="Genomic_DNA"/>
</dbReference>
<evidence type="ECO:0000313" key="8">
    <source>
        <dbReference type="Proteomes" id="UP000002939"/>
    </source>
</evidence>
<feature type="domain" description="ABC-2 type transporter transmembrane" evidence="6">
    <location>
        <begin position="24"/>
        <end position="353"/>
    </location>
</feature>
<dbReference type="Gene3D" id="3.40.1710.10">
    <property type="entry name" value="abc type-2 transporter like domain"/>
    <property type="match status" value="1"/>
</dbReference>
<feature type="transmembrane region" description="Helical" evidence="5">
    <location>
        <begin position="337"/>
        <end position="357"/>
    </location>
</feature>
<organism evidence="7 8">
    <name type="scientific">Granulicatella elegans ATCC 700633</name>
    <dbReference type="NCBI Taxonomy" id="626369"/>
    <lineage>
        <taxon>Bacteria</taxon>
        <taxon>Bacillati</taxon>
        <taxon>Bacillota</taxon>
        <taxon>Bacilli</taxon>
        <taxon>Lactobacillales</taxon>
        <taxon>Carnobacteriaceae</taxon>
        <taxon>Granulicatella</taxon>
    </lineage>
</organism>
<comment type="caution">
    <text evidence="7">The sequence shown here is derived from an EMBL/GenBank/DDBJ whole genome shotgun (WGS) entry which is preliminary data.</text>
</comment>
<evidence type="ECO:0000256" key="2">
    <source>
        <dbReference type="ARBA" id="ARBA00022692"/>
    </source>
</evidence>
<dbReference type="InterPro" id="IPR013525">
    <property type="entry name" value="ABC2_TM"/>
</dbReference>
<proteinExistence type="predicted"/>
<feature type="transmembrane region" description="Helical" evidence="5">
    <location>
        <begin position="181"/>
        <end position="204"/>
    </location>
</feature>
<name>D0BLK5_9LACT</name>
<sequence>MDLLRGIGFHIKRIVKSPALIGQMVILPTIVTLFMVFIQLSSTNKNNSTTSSSTPSLAIVLEEGNEEFQKELENLYSKNVFYTDKEEALNELEKGYIRSVYVVPKNFVQSLGNGQNKQMEVYSRQKQKEVLLEQDMQGILQKQLVDTALQKEGILEKGELFKQSENQLVHFEEENATTVSYVLLLMLVLFYILFNAASISFDLITFKKNFVLKRSLLAPRSNAWITKSFLGAYFVVMFVANLFIIFFMDRVMNVGIPNWFNVCLLVASGIIYSLSLGLFLFRIFKNPMMAQQVGVFGTLLLAGLGMAPKLFQSEIIDIVAHFSPVYWFVQIIDRQELLPGIPMVLVMALVFFTAGNYRLETYVD</sequence>
<evidence type="ECO:0000256" key="4">
    <source>
        <dbReference type="ARBA" id="ARBA00023136"/>
    </source>
</evidence>
<comment type="subcellular location">
    <subcellularLocation>
        <location evidence="1">Membrane</location>
        <topology evidence="1">Multi-pass membrane protein</topology>
    </subcellularLocation>
</comment>
<dbReference type="Pfam" id="PF12698">
    <property type="entry name" value="ABC2_membrane_3"/>
    <property type="match status" value="1"/>
</dbReference>
<keyword evidence="2 5" id="KW-0812">Transmembrane</keyword>
<protein>
    <recommendedName>
        <fullName evidence="6">ABC-2 type transporter transmembrane domain-containing protein</fullName>
    </recommendedName>
</protein>
<gene>
    <name evidence="7" type="ORF">HMPREF0446_00858</name>
</gene>
<keyword evidence="4 5" id="KW-0472">Membrane</keyword>